<sequence>HHHYDEASGDDTGDYGASFGDDSSSENKEADSSEPDDRYVPFYLKGEQTGECKNYLVRGEPDLFTKFPARWELYGPHDGNIKYLNICPVPVGGRHHGVFSVAHGGVGSHFALIHFKTPYENETFTFNARVCW</sequence>
<organism evidence="2">
    <name type="scientific">Homalodisca liturata</name>
    <dbReference type="NCBI Taxonomy" id="320908"/>
    <lineage>
        <taxon>Eukaryota</taxon>
        <taxon>Metazoa</taxon>
        <taxon>Ecdysozoa</taxon>
        <taxon>Arthropoda</taxon>
        <taxon>Hexapoda</taxon>
        <taxon>Insecta</taxon>
        <taxon>Pterygota</taxon>
        <taxon>Neoptera</taxon>
        <taxon>Paraneoptera</taxon>
        <taxon>Hemiptera</taxon>
        <taxon>Auchenorrhyncha</taxon>
        <taxon>Membracoidea</taxon>
        <taxon>Cicadellidae</taxon>
        <taxon>Cicadellinae</taxon>
        <taxon>Proconiini</taxon>
        <taxon>Homalodisca</taxon>
    </lineage>
</organism>
<evidence type="ECO:0000256" key="1">
    <source>
        <dbReference type="SAM" id="MobiDB-lite"/>
    </source>
</evidence>
<accession>A0A1B6HVI8</accession>
<gene>
    <name evidence="2" type="ORF">g.4388</name>
</gene>
<feature type="region of interest" description="Disordered" evidence="1">
    <location>
        <begin position="1"/>
        <end position="39"/>
    </location>
</feature>
<dbReference type="EMBL" id="GECU01029033">
    <property type="protein sequence ID" value="JAS78673.1"/>
    <property type="molecule type" value="Transcribed_RNA"/>
</dbReference>
<reference evidence="2" key="1">
    <citation type="submission" date="2015-11" db="EMBL/GenBank/DDBJ databases">
        <title>De novo transcriptome assembly of four potential Pierce s Disease insect vectors from Arizona vineyards.</title>
        <authorList>
            <person name="Tassone E.E."/>
        </authorList>
    </citation>
    <scope>NUCLEOTIDE SEQUENCE</scope>
</reference>
<protein>
    <submittedName>
        <fullName evidence="2">Uncharacterized protein</fullName>
    </submittedName>
</protein>
<feature type="non-terminal residue" evidence="2">
    <location>
        <position position="1"/>
    </location>
</feature>
<evidence type="ECO:0000313" key="2">
    <source>
        <dbReference type="EMBL" id="JAS78673.1"/>
    </source>
</evidence>
<dbReference type="AlphaFoldDB" id="A0A1B6HVI8"/>
<proteinExistence type="predicted"/>
<name>A0A1B6HVI8_9HEMI</name>
<feature type="compositionally biased region" description="Basic and acidic residues" evidence="1">
    <location>
        <begin position="25"/>
        <end position="39"/>
    </location>
</feature>